<name>A0A4Y9ZUR0_9AGAM</name>
<dbReference type="AlphaFoldDB" id="A0A4Y9ZUR0"/>
<dbReference type="Proteomes" id="UP000298061">
    <property type="component" value="Unassembled WGS sequence"/>
</dbReference>
<keyword evidence="1" id="KW-0472">Membrane</keyword>
<protein>
    <submittedName>
        <fullName evidence="2">Uncharacterized protein</fullName>
    </submittedName>
</protein>
<evidence type="ECO:0000313" key="3">
    <source>
        <dbReference type="Proteomes" id="UP000298061"/>
    </source>
</evidence>
<comment type="caution">
    <text evidence="2">The sequence shown here is derived from an EMBL/GenBank/DDBJ whole genome shotgun (WGS) entry which is preliminary data.</text>
</comment>
<keyword evidence="1" id="KW-1133">Transmembrane helix</keyword>
<evidence type="ECO:0000313" key="2">
    <source>
        <dbReference type="EMBL" id="TFY78616.1"/>
    </source>
</evidence>
<dbReference type="EMBL" id="SFCI01000646">
    <property type="protein sequence ID" value="TFY78616.1"/>
    <property type="molecule type" value="Genomic_DNA"/>
</dbReference>
<keyword evidence="1" id="KW-0812">Transmembrane</keyword>
<gene>
    <name evidence="2" type="ORF">EWM64_g5398</name>
</gene>
<reference evidence="2 3" key="1">
    <citation type="submission" date="2019-02" db="EMBL/GenBank/DDBJ databases">
        <title>Genome sequencing of the rare red list fungi Hericium alpestre (H. flagellum).</title>
        <authorList>
            <person name="Buettner E."/>
            <person name="Kellner H."/>
        </authorList>
    </citation>
    <scope>NUCLEOTIDE SEQUENCE [LARGE SCALE GENOMIC DNA]</scope>
    <source>
        <strain evidence="2 3">DSM 108284</strain>
    </source>
</reference>
<sequence length="82" mass="9309">MLSFHMRSHLATKIVQVRHPFYISVLVLVLTVVFLIRIERSRSFTPPSLHPPSQKRLDLVNIRTLHKGFSKLGEPGPPSAVL</sequence>
<proteinExistence type="predicted"/>
<accession>A0A4Y9ZUR0</accession>
<evidence type="ECO:0000256" key="1">
    <source>
        <dbReference type="SAM" id="Phobius"/>
    </source>
</evidence>
<feature type="transmembrane region" description="Helical" evidence="1">
    <location>
        <begin position="20"/>
        <end position="38"/>
    </location>
</feature>
<organism evidence="2 3">
    <name type="scientific">Hericium alpestre</name>
    <dbReference type="NCBI Taxonomy" id="135208"/>
    <lineage>
        <taxon>Eukaryota</taxon>
        <taxon>Fungi</taxon>
        <taxon>Dikarya</taxon>
        <taxon>Basidiomycota</taxon>
        <taxon>Agaricomycotina</taxon>
        <taxon>Agaricomycetes</taxon>
        <taxon>Russulales</taxon>
        <taxon>Hericiaceae</taxon>
        <taxon>Hericium</taxon>
    </lineage>
</organism>
<keyword evidence="3" id="KW-1185">Reference proteome</keyword>